<keyword evidence="1" id="KW-0472">Membrane</keyword>
<feature type="transmembrane region" description="Helical" evidence="1">
    <location>
        <begin position="144"/>
        <end position="162"/>
    </location>
</feature>
<evidence type="ECO:0000313" key="4">
    <source>
        <dbReference type="Proteomes" id="UP001501231"/>
    </source>
</evidence>
<proteinExistence type="predicted"/>
<protein>
    <recommendedName>
        <fullName evidence="2">Outer membrane channel protein CpnT-like N-terminal domain-containing protein</fullName>
    </recommendedName>
</protein>
<keyword evidence="1" id="KW-1133">Transmembrane helix</keyword>
<evidence type="ECO:0000313" key="3">
    <source>
        <dbReference type="EMBL" id="GAA2423143.1"/>
    </source>
</evidence>
<dbReference type="Pfam" id="PF25547">
    <property type="entry name" value="WXG100_2"/>
    <property type="match status" value="1"/>
</dbReference>
<feature type="transmembrane region" description="Helical" evidence="1">
    <location>
        <begin position="89"/>
        <end position="108"/>
    </location>
</feature>
<gene>
    <name evidence="3" type="ORF">GCM10010191_38830</name>
</gene>
<reference evidence="4" key="1">
    <citation type="journal article" date="2019" name="Int. J. Syst. Evol. Microbiol.">
        <title>The Global Catalogue of Microorganisms (GCM) 10K type strain sequencing project: providing services to taxonomists for standard genome sequencing and annotation.</title>
        <authorList>
            <consortium name="The Broad Institute Genomics Platform"/>
            <consortium name="The Broad Institute Genome Sequencing Center for Infectious Disease"/>
            <person name="Wu L."/>
            <person name="Ma J."/>
        </authorList>
    </citation>
    <scope>NUCLEOTIDE SEQUENCE [LARGE SCALE GENOMIC DNA]</scope>
    <source>
        <strain evidence="4">JCM 3325</strain>
    </source>
</reference>
<feature type="transmembrane region" description="Helical" evidence="1">
    <location>
        <begin position="114"/>
        <end position="137"/>
    </location>
</feature>
<sequence length="164" mass="16860">MGMQLPGELISLLGMLGYTWPEADETKLFEMGQRWVAFGGTLSSGVGEAGGAGQAVNMAGMGQGFDSFQRAWADPKAPQTLLGKATSGAMVVGVGLIVAGAVVLVLKISVIVQLVILAFQIAQAIATAVVTFGASLLEIPIFKIITGLIIDQLIGLALNAIMGE</sequence>
<name>A0ABP5WEE8_9ACTN</name>
<evidence type="ECO:0000256" key="1">
    <source>
        <dbReference type="SAM" id="Phobius"/>
    </source>
</evidence>
<dbReference type="InterPro" id="IPR057746">
    <property type="entry name" value="CpnT-like_N"/>
</dbReference>
<keyword evidence="1" id="KW-0812">Transmembrane</keyword>
<feature type="domain" description="Outer membrane channel protein CpnT-like N-terminal" evidence="2">
    <location>
        <begin position="17"/>
        <end position="137"/>
    </location>
</feature>
<comment type="caution">
    <text evidence="3">The sequence shown here is derived from an EMBL/GenBank/DDBJ whole genome shotgun (WGS) entry which is preliminary data.</text>
</comment>
<evidence type="ECO:0000259" key="2">
    <source>
        <dbReference type="Pfam" id="PF25547"/>
    </source>
</evidence>
<keyword evidence="4" id="KW-1185">Reference proteome</keyword>
<dbReference type="Proteomes" id="UP001501231">
    <property type="component" value="Unassembled WGS sequence"/>
</dbReference>
<dbReference type="RefSeq" id="WP_344590402.1">
    <property type="nucleotide sequence ID" value="NZ_BAAARW010000012.1"/>
</dbReference>
<dbReference type="EMBL" id="BAAARW010000012">
    <property type="protein sequence ID" value="GAA2423143.1"/>
    <property type="molecule type" value="Genomic_DNA"/>
</dbReference>
<organism evidence="3 4">
    <name type="scientific">Actinomadura vinacea</name>
    <dbReference type="NCBI Taxonomy" id="115336"/>
    <lineage>
        <taxon>Bacteria</taxon>
        <taxon>Bacillati</taxon>
        <taxon>Actinomycetota</taxon>
        <taxon>Actinomycetes</taxon>
        <taxon>Streptosporangiales</taxon>
        <taxon>Thermomonosporaceae</taxon>
        <taxon>Actinomadura</taxon>
    </lineage>
</organism>
<accession>A0ABP5WEE8</accession>